<proteinExistence type="predicted"/>
<dbReference type="SMART" id="SM00530">
    <property type="entry name" value="HTH_XRE"/>
    <property type="match status" value="1"/>
</dbReference>
<evidence type="ECO:0000259" key="1">
    <source>
        <dbReference type="PROSITE" id="PS50943"/>
    </source>
</evidence>
<dbReference type="GO" id="GO:0003677">
    <property type="term" value="F:DNA binding"/>
    <property type="evidence" value="ECO:0007669"/>
    <property type="project" value="InterPro"/>
</dbReference>
<organism evidence="2 3">
    <name type="scientific">Mangrovihabitans endophyticus</name>
    <dbReference type="NCBI Taxonomy" id="1751298"/>
    <lineage>
        <taxon>Bacteria</taxon>
        <taxon>Bacillati</taxon>
        <taxon>Actinomycetota</taxon>
        <taxon>Actinomycetes</taxon>
        <taxon>Micromonosporales</taxon>
        <taxon>Micromonosporaceae</taxon>
        <taxon>Mangrovihabitans</taxon>
    </lineage>
</organism>
<dbReference type="AlphaFoldDB" id="A0A8J3C428"/>
<dbReference type="Pfam" id="PF19054">
    <property type="entry name" value="DUF5753"/>
    <property type="match status" value="1"/>
</dbReference>
<dbReference type="PROSITE" id="PS50943">
    <property type="entry name" value="HTH_CROC1"/>
    <property type="match status" value="1"/>
</dbReference>
<dbReference type="InterPro" id="IPR001387">
    <property type="entry name" value="Cro/C1-type_HTH"/>
</dbReference>
<dbReference type="Pfam" id="PF13560">
    <property type="entry name" value="HTH_31"/>
    <property type="match status" value="1"/>
</dbReference>
<dbReference type="Proteomes" id="UP000656042">
    <property type="component" value="Unassembled WGS sequence"/>
</dbReference>
<keyword evidence="3" id="KW-1185">Reference proteome</keyword>
<gene>
    <name evidence="2" type="ORF">GCM10012284_44700</name>
</gene>
<dbReference type="Gene3D" id="1.10.260.40">
    <property type="entry name" value="lambda repressor-like DNA-binding domains"/>
    <property type="match status" value="1"/>
</dbReference>
<name>A0A8J3C428_9ACTN</name>
<sequence>MHEVAGRKTPTIRLRRLAGELKRLRIAAALTVERVAEETGLDQSSLYRVERALNKPQRRTVTTLLNLYDVPKDRQETLLGWLRDSGQQGWFRAYEPYLPEQYQTYISFEYDAERLRNYENMFVPGLLQTEDYARAVVEGVGLNLGDEDVQRRVEVRVQRQAVLHRPAPMQLHAVVSEAAIRCTVGGPAVMRAQLDRLAQAASQPNVRLQVIPFTAGAHPGLVGSFVVMDFADPFDSPLVYTDGPQGDAFLETQEEVARFAAMFDRTAGFALSPAQSKKLIQDAAKAV</sequence>
<evidence type="ECO:0000313" key="3">
    <source>
        <dbReference type="Proteomes" id="UP000656042"/>
    </source>
</evidence>
<dbReference type="CDD" id="cd00093">
    <property type="entry name" value="HTH_XRE"/>
    <property type="match status" value="1"/>
</dbReference>
<dbReference type="EMBL" id="BMMX01000024">
    <property type="protein sequence ID" value="GGL05246.1"/>
    <property type="molecule type" value="Genomic_DNA"/>
</dbReference>
<feature type="domain" description="HTH cro/C1-type" evidence="1">
    <location>
        <begin position="21"/>
        <end position="75"/>
    </location>
</feature>
<dbReference type="SUPFAM" id="SSF47413">
    <property type="entry name" value="lambda repressor-like DNA-binding domains"/>
    <property type="match status" value="1"/>
</dbReference>
<reference evidence="2" key="2">
    <citation type="submission" date="2020-09" db="EMBL/GenBank/DDBJ databases">
        <authorList>
            <person name="Sun Q."/>
            <person name="Zhou Y."/>
        </authorList>
    </citation>
    <scope>NUCLEOTIDE SEQUENCE</scope>
    <source>
        <strain evidence="2">CGMCC 4.7299</strain>
    </source>
</reference>
<evidence type="ECO:0000313" key="2">
    <source>
        <dbReference type="EMBL" id="GGL05246.1"/>
    </source>
</evidence>
<dbReference type="InterPro" id="IPR010982">
    <property type="entry name" value="Lambda_DNA-bd_dom_sf"/>
</dbReference>
<dbReference type="InterPro" id="IPR043917">
    <property type="entry name" value="DUF5753"/>
</dbReference>
<reference evidence="2" key="1">
    <citation type="journal article" date="2014" name="Int. J. Syst. Evol. Microbiol.">
        <title>Complete genome sequence of Corynebacterium casei LMG S-19264T (=DSM 44701T), isolated from a smear-ripened cheese.</title>
        <authorList>
            <consortium name="US DOE Joint Genome Institute (JGI-PGF)"/>
            <person name="Walter F."/>
            <person name="Albersmeier A."/>
            <person name="Kalinowski J."/>
            <person name="Ruckert C."/>
        </authorList>
    </citation>
    <scope>NUCLEOTIDE SEQUENCE</scope>
    <source>
        <strain evidence="2">CGMCC 4.7299</strain>
    </source>
</reference>
<accession>A0A8J3C428</accession>
<dbReference type="RefSeq" id="WP_229716042.1">
    <property type="nucleotide sequence ID" value="NZ_BMMX01000024.1"/>
</dbReference>
<protein>
    <submittedName>
        <fullName evidence="2">Transcriptional regulator</fullName>
    </submittedName>
</protein>
<comment type="caution">
    <text evidence="2">The sequence shown here is derived from an EMBL/GenBank/DDBJ whole genome shotgun (WGS) entry which is preliminary data.</text>
</comment>